<evidence type="ECO:0000256" key="1">
    <source>
        <dbReference type="SAM" id="Phobius"/>
    </source>
</evidence>
<keyword evidence="1" id="KW-1133">Transmembrane helix</keyword>
<gene>
    <name evidence="2" type="ORF">HMPREF0179_05140</name>
</gene>
<dbReference type="AlphaFoldDB" id="S2KX34"/>
<reference evidence="2 3" key="2">
    <citation type="submission" date="2013-04" db="EMBL/GenBank/DDBJ databases">
        <title>The Genome Sequence of Bilophila wadsworthia 3_1_6.</title>
        <authorList>
            <consortium name="The Broad Institute Genomics Platform"/>
            <person name="Earl A."/>
            <person name="Ward D."/>
            <person name="Feldgarden M."/>
            <person name="Gevers D."/>
            <person name="Sibley C."/>
            <person name="Strauss J."/>
            <person name="Allen-Vercoe E."/>
            <person name="Walker B."/>
            <person name="Young S."/>
            <person name="Zeng Q."/>
            <person name="Gargeya S."/>
            <person name="Fitzgerald M."/>
            <person name="Haas B."/>
            <person name="Abouelleil A."/>
            <person name="Allen A.W."/>
            <person name="Alvarado L."/>
            <person name="Arachchi H.M."/>
            <person name="Berlin A.M."/>
            <person name="Chapman S.B."/>
            <person name="Gainer-Dewar J."/>
            <person name="Goldberg J."/>
            <person name="Griggs A."/>
            <person name="Gujja S."/>
            <person name="Hansen M."/>
            <person name="Howarth C."/>
            <person name="Imamovic A."/>
            <person name="Ireland A."/>
            <person name="Larimer J."/>
            <person name="McCowan C."/>
            <person name="Murphy C."/>
            <person name="Pearson M."/>
            <person name="Poon T.W."/>
            <person name="Priest M."/>
            <person name="Roberts A."/>
            <person name="Saif S."/>
            <person name="Shea T."/>
            <person name="Sisk P."/>
            <person name="Sykes S."/>
            <person name="Wortman J."/>
            <person name="Nusbaum C."/>
            <person name="Birren B."/>
        </authorList>
    </citation>
    <scope>NUCLEOTIDE SEQUENCE [LARGE SCALE GENOMIC DNA]</scope>
    <source>
        <strain evidence="2 3">3_1_6</strain>
    </source>
</reference>
<accession>S2KX34</accession>
<name>S2KX34_BILW3</name>
<evidence type="ECO:0000313" key="3">
    <source>
        <dbReference type="Proteomes" id="UP000006034"/>
    </source>
</evidence>
<comment type="caution">
    <text evidence="2">The sequence shown here is derived from an EMBL/GenBank/DDBJ whole genome shotgun (WGS) entry which is preliminary data.</text>
</comment>
<organism evidence="2 3">
    <name type="scientific">Bilophila wadsworthia (strain 3_1_6)</name>
    <dbReference type="NCBI Taxonomy" id="563192"/>
    <lineage>
        <taxon>Bacteria</taxon>
        <taxon>Pseudomonadati</taxon>
        <taxon>Thermodesulfobacteriota</taxon>
        <taxon>Desulfovibrionia</taxon>
        <taxon>Desulfovibrionales</taxon>
        <taxon>Desulfovibrionaceae</taxon>
        <taxon>Bilophila</taxon>
    </lineage>
</organism>
<proteinExistence type="predicted"/>
<protein>
    <submittedName>
        <fullName evidence="2">Uncharacterized protein</fullName>
    </submittedName>
</protein>
<feature type="transmembrane region" description="Helical" evidence="1">
    <location>
        <begin position="34"/>
        <end position="57"/>
    </location>
</feature>
<dbReference type="EMBL" id="ADCP02000001">
    <property type="protein sequence ID" value="EPC05856.1"/>
    <property type="molecule type" value="Genomic_DNA"/>
</dbReference>
<keyword evidence="3" id="KW-1185">Reference proteome</keyword>
<keyword evidence="1" id="KW-0812">Transmembrane</keyword>
<dbReference type="HOGENOM" id="CLU_2970200_0_0_7"/>
<reference evidence="2 3" key="1">
    <citation type="submission" date="2010-10" db="EMBL/GenBank/DDBJ databases">
        <authorList>
            <consortium name="The Broad Institute Genome Sequencing Platform"/>
            <person name="Ward D."/>
            <person name="Earl A."/>
            <person name="Feldgarden M."/>
            <person name="Young S.K."/>
            <person name="Gargeya S."/>
            <person name="Zeng Q."/>
            <person name="Alvarado L."/>
            <person name="Berlin A."/>
            <person name="Bochicchio J."/>
            <person name="Chapman S.B."/>
            <person name="Chen Z."/>
            <person name="Freedman E."/>
            <person name="Gellesch M."/>
            <person name="Goldberg J."/>
            <person name="Griggs A."/>
            <person name="Gujja S."/>
            <person name="Heilman E."/>
            <person name="Heiman D."/>
            <person name="Howarth C."/>
            <person name="Mehta T."/>
            <person name="Neiman D."/>
            <person name="Pearson M."/>
            <person name="Roberts A."/>
            <person name="Saif S."/>
            <person name="Shea T."/>
            <person name="Shenoy N."/>
            <person name="Sisk P."/>
            <person name="Stolte C."/>
            <person name="Sykes S."/>
            <person name="White J."/>
            <person name="Yandava C."/>
            <person name="Allen-Vercoe E."/>
            <person name="Sibley C."/>
            <person name="Ambrose C.E."/>
            <person name="Strauss J."/>
            <person name="Daigneault M."/>
            <person name="Haas B."/>
            <person name="Nusbaum C."/>
            <person name="Birren B."/>
        </authorList>
    </citation>
    <scope>NUCLEOTIDE SEQUENCE [LARGE SCALE GENOMIC DNA]</scope>
    <source>
        <strain evidence="2 3">3_1_6</strain>
    </source>
</reference>
<dbReference type="Proteomes" id="UP000006034">
    <property type="component" value="Unassembled WGS sequence"/>
</dbReference>
<evidence type="ECO:0000313" key="2">
    <source>
        <dbReference type="EMBL" id="EPC05856.1"/>
    </source>
</evidence>
<keyword evidence="1" id="KW-0472">Membrane</keyword>
<sequence>MFIAAKNTTTGFFNLPRPGDSPVRQPFEFVKVDIVHFLFCILSKINIISITPFNIYFY</sequence>